<dbReference type="EMBL" id="LXQA011401820">
    <property type="protein sequence ID" value="MCI95969.1"/>
    <property type="molecule type" value="Genomic_DNA"/>
</dbReference>
<evidence type="ECO:0000256" key="1">
    <source>
        <dbReference type="SAM" id="MobiDB-lite"/>
    </source>
</evidence>
<reference evidence="2 3" key="1">
    <citation type="journal article" date="2018" name="Front. Plant Sci.">
        <title>Red Clover (Trifolium pratense) and Zigzag Clover (T. medium) - A Picture of Genomic Similarities and Differences.</title>
        <authorList>
            <person name="Dluhosova J."/>
            <person name="Istvanek J."/>
            <person name="Nedelnik J."/>
            <person name="Repkova J."/>
        </authorList>
    </citation>
    <scope>NUCLEOTIDE SEQUENCE [LARGE SCALE GENOMIC DNA]</scope>
    <source>
        <strain evidence="3">cv. 10/8</strain>
        <tissue evidence="2">Leaf</tissue>
    </source>
</reference>
<feature type="region of interest" description="Disordered" evidence="1">
    <location>
        <begin position="1"/>
        <end position="67"/>
    </location>
</feature>
<evidence type="ECO:0000313" key="2">
    <source>
        <dbReference type="EMBL" id="MCI95969.1"/>
    </source>
</evidence>
<feature type="compositionally biased region" description="Basic residues" evidence="1">
    <location>
        <begin position="1"/>
        <end position="10"/>
    </location>
</feature>
<feature type="non-terminal residue" evidence="2">
    <location>
        <position position="67"/>
    </location>
</feature>
<dbReference type="Proteomes" id="UP000265520">
    <property type="component" value="Unassembled WGS sequence"/>
</dbReference>
<sequence>KKKKKKKKKKNENQIDNKPKSEAIRKPAEFCSSRWLDGRQPHDGLTVSGRDGPTVTGVTPVSFPVLT</sequence>
<protein>
    <submittedName>
        <fullName evidence="2">Uncharacterized protein</fullName>
    </submittedName>
</protein>
<dbReference type="AlphaFoldDB" id="A0A392W881"/>
<proteinExistence type="predicted"/>
<feature type="non-terminal residue" evidence="2">
    <location>
        <position position="1"/>
    </location>
</feature>
<organism evidence="2 3">
    <name type="scientific">Trifolium medium</name>
    <dbReference type="NCBI Taxonomy" id="97028"/>
    <lineage>
        <taxon>Eukaryota</taxon>
        <taxon>Viridiplantae</taxon>
        <taxon>Streptophyta</taxon>
        <taxon>Embryophyta</taxon>
        <taxon>Tracheophyta</taxon>
        <taxon>Spermatophyta</taxon>
        <taxon>Magnoliopsida</taxon>
        <taxon>eudicotyledons</taxon>
        <taxon>Gunneridae</taxon>
        <taxon>Pentapetalae</taxon>
        <taxon>rosids</taxon>
        <taxon>fabids</taxon>
        <taxon>Fabales</taxon>
        <taxon>Fabaceae</taxon>
        <taxon>Papilionoideae</taxon>
        <taxon>50 kb inversion clade</taxon>
        <taxon>NPAAA clade</taxon>
        <taxon>Hologalegina</taxon>
        <taxon>IRL clade</taxon>
        <taxon>Trifolieae</taxon>
        <taxon>Trifolium</taxon>
    </lineage>
</organism>
<name>A0A392W881_9FABA</name>
<evidence type="ECO:0000313" key="3">
    <source>
        <dbReference type="Proteomes" id="UP000265520"/>
    </source>
</evidence>
<keyword evidence="3" id="KW-1185">Reference proteome</keyword>
<comment type="caution">
    <text evidence="2">The sequence shown here is derived from an EMBL/GenBank/DDBJ whole genome shotgun (WGS) entry which is preliminary data.</text>
</comment>
<feature type="compositionally biased region" description="Basic and acidic residues" evidence="1">
    <location>
        <begin position="11"/>
        <end position="28"/>
    </location>
</feature>
<accession>A0A392W881</accession>